<dbReference type="InterPro" id="IPR040140">
    <property type="entry name" value="Nkd-like"/>
</dbReference>
<evidence type="ECO:0000313" key="9">
    <source>
        <dbReference type="Proteomes" id="UP000504628"/>
    </source>
</evidence>
<comment type="subcellular location">
    <subcellularLocation>
        <location evidence="7">Cell membrane</location>
    </subcellularLocation>
    <subcellularLocation>
        <location evidence="7">Cytoplasm</location>
    </subcellularLocation>
</comment>
<dbReference type="GO" id="GO:0046872">
    <property type="term" value="F:metal ion binding"/>
    <property type="evidence" value="ECO:0007669"/>
    <property type="project" value="UniProtKB-KW"/>
</dbReference>
<comment type="similarity">
    <text evidence="1 7">Belongs to the NKD family.</text>
</comment>
<keyword evidence="3" id="KW-0963">Cytoplasm</keyword>
<dbReference type="PANTHER" id="PTHR22611:SF2">
    <property type="entry name" value="PROTEIN NAKED CUTICLE HOMOLOG 1"/>
    <property type="match status" value="1"/>
</dbReference>
<dbReference type="GO" id="GO:0005737">
    <property type="term" value="C:cytoplasm"/>
    <property type="evidence" value="ECO:0007669"/>
    <property type="project" value="UniProtKB-SubCell"/>
</dbReference>
<evidence type="ECO:0000256" key="8">
    <source>
        <dbReference type="SAM" id="MobiDB-lite"/>
    </source>
</evidence>
<organism evidence="9 10">
    <name type="scientific">Phyllostomus discolor</name>
    <name type="common">pale spear-nosed bat</name>
    <dbReference type="NCBI Taxonomy" id="89673"/>
    <lineage>
        <taxon>Eukaryota</taxon>
        <taxon>Metazoa</taxon>
        <taxon>Chordata</taxon>
        <taxon>Craniata</taxon>
        <taxon>Vertebrata</taxon>
        <taxon>Euteleostomi</taxon>
        <taxon>Mammalia</taxon>
        <taxon>Eutheria</taxon>
        <taxon>Laurasiatheria</taxon>
        <taxon>Chiroptera</taxon>
        <taxon>Yangochiroptera</taxon>
        <taxon>Phyllostomidae</taxon>
        <taxon>Phyllostominae</taxon>
        <taxon>Phyllostomus</taxon>
    </lineage>
</organism>
<evidence type="ECO:0000256" key="4">
    <source>
        <dbReference type="ARBA" id="ARBA00022687"/>
    </source>
</evidence>
<accession>A0A7E6CQZ9</accession>
<evidence type="ECO:0000256" key="2">
    <source>
        <dbReference type="ARBA" id="ARBA00022475"/>
    </source>
</evidence>
<dbReference type="RefSeq" id="XP_035869413.1">
    <property type="nucleotide sequence ID" value="XM_036013520.1"/>
</dbReference>
<keyword evidence="9" id="KW-1185">Reference proteome</keyword>
<evidence type="ECO:0000313" key="10">
    <source>
        <dbReference type="RefSeq" id="XP_035869413.1"/>
    </source>
</evidence>
<dbReference type="GO" id="GO:0005886">
    <property type="term" value="C:plasma membrane"/>
    <property type="evidence" value="ECO:0007669"/>
    <property type="project" value="UniProtKB-SubCell"/>
</dbReference>
<keyword evidence="6" id="KW-0472">Membrane</keyword>
<dbReference type="PANTHER" id="PTHR22611">
    <property type="entry name" value="PROTEIN NAKED CUTICLE"/>
    <property type="match status" value="1"/>
</dbReference>
<keyword evidence="5" id="KW-0479">Metal-binding</keyword>
<keyword evidence="2 7" id="KW-1003">Cell membrane</keyword>
<feature type="region of interest" description="Disordered" evidence="8">
    <location>
        <begin position="1"/>
        <end position="23"/>
    </location>
</feature>
<evidence type="ECO:0000256" key="7">
    <source>
        <dbReference type="RuleBase" id="RU367060"/>
    </source>
</evidence>
<dbReference type="Proteomes" id="UP000504628">
    <property type="component" value="Chromosome 12"/>
</dbReference>
<keyword evidence="4 7" id="KW-0879">Wnt signaling pathway</keyword>
<proteinExistence type="inferred from homology"/>
<dbReference type="CTD" id="85407"/>
<reference evidence="10" key="1">
    <citation type="submission" date="2025-08" db="UniProtKB">
        <authorList>
            <consortium name="RefSeq"/>
        </authorList>
    </citation>
    <scope>IDENTIFICATION</scope>
    <source>
        <tissue evidence="10">Muscle</tissue>
    </source>
</reference>
<evidence type="ECO:0000256" key="6">
    <source>
        <dbReference type="ARBA" id="ARBA00023136"/>
    </source>
</evidence>
<dbReference type="GO" id="GO:0090090">
    <property type="term" value="P:negative regulation of canonical Wnt signaling pathway"/>
    <property type="evidence" value="ECO:0007669"/>
    <property type="project" value="UniProtKB-ARBA"/>
</dbReference>
<feature type="compositionally biased region" description="Low complexity" evidence="8">
    <location>
        <begin position="54"/>
        <end position="64"/>
    </location>
</feature>
<name>A0A7E6CQZ9_9CHIR</name>
<sequence>MGKLHSKPAAVCKRRESPEGDSFAVSAAWARKGIEEWIGRQRCPGGSSGPRQLRAAGTAGRGARMSSELWNSARAFRRSAWNSSKPRIKG</sequence>
<dbReference type="GeneID" id="118497817"/>
<comment type="function">
    <text evidence="7">Cell autonomous antagonist of the canonical Wnt signaling pathway.</text>
</comment>
<feature type="region of interest" description="Disordered" evidence="8">
    <location>
        <begin position="40"/>
        <end position="65"/>
    </location>
</feature>
<evidence type="ECO:0000256" key="5">
    <source>
        <dbReference type="ARBA" id="ARBA00022723"/>
    </source>
</evidence>
<dbReference type="AlphaFoldDB" id="A0A7E6CQZ9"/>
<gene>
    <name evidence="10" type="primary">NKD1</name>
</gene>
<protein>
    <recommendedName>
        <fullName evidence="7">Protein naked cuticle homolog</fullName>
    </recommendedName>
</protein>
<evidence type="ECO:0000256" key="3">
    <source>
        <dbReference type="ARBA" id="ARBA00022490"/>
    </source>
</evidence>
<dbReference type="GO" id="GO:0016055">
    <property type="term" value="P:Wnt signaling pathway"/>
    <property type="evidence" value="ECO:0007669"/>
    <property type="project" value="UniProtKB-UniRule"/>
</dbReference>
<evidence type="ECO:0000256" key="1">
    <source>
        <dbReference type="ARBA" id="ARBA00007081"/>
    </source>
</evidence>